<dbReference type="PANTHER" id="PTHR39328:SF1">
    <property type="entry name" value="BLL2871 PROTEIN"/>
    <property type="match status" value="1"/>
</dbReference>
<evidence type="ECO:0000313" key="2">
    <source>
        <dbReference type="Proteomes" id="UP000589085"/>
    </source>
</evidence>
<dbReference type="Proteomes" id="UP000589085">
    <property type="component" value="Unassembled WGS sequence"/>
</dbReference>
<reference evidence="1 2" key="1">
    <citation type="submission" date="2020-04" db="EMBL/GenBank/DDBJ databases">
        <title>Description of novel Gluconacetobacter.</title>
        <authorList>
            <person name="Sombolestani A."/>
        </authorList>
    </citation>
    <scope>NUCLEOTIDE SEQUENCE [LARGE SCALE GENOMIC DNA]</scope>
    <source>
        <strain evidence="1 2">LMG 19747</strain>
    </source>
</reference>
<dbReference type="AlphaFoldDB" id="A0A7W4NPU8"/>
<dbReference type="Gene3D" id="3.60.20.10">
    <property type="entry name" value="Glutamine Phosphoribosylpyrophosphate, subunit 1, domain 1"/>
    <property type="match status" value="1"/>
</dbReference>
<protein>
    <submittedName>
        <fullName evidence="1">DUF1028 domain-containing protein</fullName>
    </submittedName>
</protein>
<dbReference type="Pfam" id="PF06267">
    <property type="entry name" value="DUF1028"/>
    <property type="match status" value="1"/>
</dbReference>
<dbReference type="InterPro" id="IPR010430">
    <property type="entry name" value="DUF1028"/>
</dbReference>
<name>A0A7W4NPU8_9PROT</name>
<proteinExistence type="predicted"/>
<sequence>MTFSLIARCVRTGQFGIAVSSSSPAVASRCAFARAGVGVVASQNVTDPRLGPLGLDLMERGAAAAECRDILVRGNAFAEFRQLAVMDRHGAAAVWSGARTLGCHATAMRQNVASAGNLLANETVPEAMVENFHASDPTLPLGERLVRALRAGLEAGGEAGAVRSAGMLVVDRQSWPLADLRVDWDDAPIASLTGLWALWQPQMDDYVTRCLNPLSAPSYGVPGDE</sequence>
<accession>A0A7W4NPU8</accession>
<dbReference type="InterPro" id="IPR029055">
    <property type="entry name" value="Ntn_hydrolases_N"/>
</dbReference>
<dbReference type="EMBL" id="JABEQJ010000027">
    <property type="protein sequence ID" value="MBB2161939.1"/>
    <property type="molecule type" value="Genomic_DNA"/>
</dbReference>
<evidence type="ECO:0000313" key="1">
    <source>
        <dbReference type="EMBL" id="MBB2161939.1"/>
    </source>
</evidence>
<comment type="caution">
    <text evidence="1">The sequence shown here is derived from an EMBL/GenBank/DDBJ whole genome shotgun (WGS) entry which is preliminary data.</text>
</comment>
<dbReference type="PANTHER" id="PTHR39328">
    <property type="entry name" value="BLL2871 PROTEIN"/>
    <property type="match status" value="1"/>
</dbReference>
<gene>
    <name evidence="1" type="ORF">HLH48_17525</name>
</gene>
<dbReference type="RefSeq" id="WP_182998762.1">
    <property type="nucleotide sequence ID" value="NZ_JABEQJ010000027.1"/>
</dbReference>
<dbReference type="SUPFAM" id="SSF56235">
    <property type="entry name" value="N-terminal nucleophile aminohydrolases (Ntn hydrolases)"/>
    <property type="match status" value="1"/>
</dbReference>
<organism evidence="1 2">
    <name type="scientific">Gluconacetobacter sacchari</name>
    <dbReference type="NCBI Taxonomy" id="92759"/>
    <lineage>
        <taxon>Bacteria</taxon>
        <taxon>Pseudomonadati</taxon>
        <taxon>Pseudomonadota</taxon>
        <taxon>Alphaproteobacteria</taxon>
        <taxon>Acetobacterales</taxon>
        <taxon>Acetobacteraceae</taxon>
        <taxon>Gluconacetobacter</taxon>
    </lineage>
</organism>